<dbReference type="AlphaFoldDB" id="A0A7E4UYN4"/>
<keyword evidence="1" id="KW-0812">Transmembrane</keyword>
<feature type="transmembrane region" description="Helical" evidence="1">
    <location>
        <begin position="75"/>
        <end position="98"/>
    </location>
</feature>
<protein>
    <submittedName>
        <fullName evidence="3">7TM_GPCR_Srx domain-containing protein</fullName>
    </submittedName>
</protein>
<accession>A0A7E4UYN4</accession>
<dbReference type="InterPro" id="IPR019429">
    <property type="entry name" value="7TM_GPCR_serpentine_rcpt_Sri"/>
</dbReference>
<keyword evidence="1" id="KW-0472">Membrane</keyword>
<evidence type="ECO:0000313" key="2">
    <source>
        <dbReference type="Proteomes" id="UP000492821"/>
    </source>
</evidence>
<sequence>MLIICGINTTLFVFVFYVMWTQSSSLGSFKWYLLNQLVVAQLLDIGLLLFDPIMMGPYVALYSNGVASPIITTKLVYFGTFAAFTGVLHYLSSIYLSLFNRFVFLFRPHLKSRLHNKYTFICIVLFHAFFDGMFINAFFQTAMDHEAMVQLVHKDAGNVLDKWINEPIFCY</sequence>
<feature type="transmembrane region" description="Helical" evidence="1">
    <location>
        <begin position="118"/>
        <end position="139"/>
    </location>
</feature>
<keyword evidence="2" id="KW-1185">Reference proteome</keyword>
<dbReference type="Pfam" id="PF10327">
    <property type="entry name" value="7TM_GPCR_Sri"/>
    <property type="match status" value="1"/>
</dbReference>
<evidence type="ECO:0000256" key="1">
    <source>
        <dbReference type="SAM" id="Phobius"/>
    </source>
</evidence>
<organism evidence="2 3">
    <name type="scientific">Panagrellus redivivus</name>
    <name type="common">Microworm</name>
    <dbReference type="NCBI Taxonomy" id="6233"/>
    <lineage>
        <taxon>Eukaryota</taxon>
        <taxon>Metazoa</taxon>
        <taxon>Ecdysozoa</taxon>
        <taxon>Nematoda</taxon>
        <taxon>Chromadorea</taxon>
        <taxon>Rhabditida</taxon>
        <taxon>Tylenchina</taxon>
        <taxon>Panagrolaimomorpha</taxon>
        <taxon>Panagrolaimoidea</taxon>
        <taxon>Panagrolaimidae</taxon>
        <taxon>Panagrellus</taxon>
    </lineage>
</organism>
<reference evidence="2" key="1">
    <citation type="journal article" date="2013" name="Genetics">
        <title>The draft genome and transcriptome of Panagrellus redivivus are shaped by the harsh demands of a free-living lifestyle.</title>
        <authorList>
            <person name="Srinivasan J."/>
            <person name="Dillman A.R."/>
            <person name="Macchietto M.G."/>
            <person name="Heikkinen L."/>
            <person name="Lakso M."/>
            <person name="Fracchia K.M."/>
            <person name="Antoshechkin I."/>
            <person name="Mortazavi A."/>
            <person name="Wong G."/>
            <person name="Sternberg P.W."/>
        </authorList>
    </citation>
    <scope>NUCLEOTIDE SEQUENCE [LARGE SCALE GENOMIC DNA]</scope>
    <source>
        <strain evidence="2">MT8872</strain>
    </source>
</reference>
<dbReference type="Proteomes" id="UP000492821">
    <property type="component" value="Unassembled WGS sequence"/>
</dbReference>
<evidence type="ECO:0000313" key="3">
    <source>
        <dbReference type="WBParaSite" id="Pan_g14188.t1"/>
    </source>
</evidence>
<reference evidence="3" key="2">
    <citation type="submission" date="2020-10" db="UniProtKB">
        <authorList>
            <consortium name="WormBaseParasite"/>
        </authorList>
    </citation>
    <scope>IDENTIFICATION</scope>
</reference>
<name>A0A7E4UYN4_PANRE</name>
<proteinExistence type="predicted"/>
<dbReference type="WBParaSite" id="Pan_g14188.t1">
    <property type="protein sequence ID" value="Pan_g14188.t1"/>
    <property type="gene ID" value="Pan_g14188"/>
</dbReference>
<keyword evidence="1" id="KW-1133">Transmembrane helix</keyword>
<feature type="transmembrane region" description="Helical" evidence="1">
    <location>
        <begin position="45"/>
        <end position="63"/>
    </location>
</feature>